<organism evidence="1 2">
    <name type="scientific">Sorangium cellulosum</name>
    <name type="common">Polyangium cellulosum</name>
    <dbReference type="NCBI Taxonomy" id="56"/>
    <lineage>
        <taxon>Bacteria</taxon>
        <taxon>Pseudomonadati</taxon>
        <taxon>Myxococcota</taxon>
        <taxon>Polyangia</taxon>
        <taxon>Polyangiales</taxon>
        <taxon>Polyangiaceae</taxon>
        <taxon>Sorangium</taxon>
    </lineage>
</organism>
<gene>
    <name evidence="1" type="ORF">SOCEGT47_028710</name>
</gene>
<dbReference type="EMBL" id="CP012670">
    <property type="protein sequence ID" value="AUX22370.1"/>
    <property type="molecule type" value="Genomic_DNA"/>
</dbReference>
<proteinExistence type="predicted"/>
<protein>
    <submittedName>
        <fullName evidence="1">Uncharacterized protein</fullName>
    </submittedName>
</protein>
<sequence>MVVVVIDSLEEEERVASDRLLARVRGPGRTMDQRVLDWLQSMAASWSAALPLDGDIAAPFITDIVPAVSGSHIREVA</sequence>
<accession>A0A4P2PZT1</accession>
<reference evidence="1 2" key="1">
    <citation type="submission" date="2015-09" db="EMBL/GenBank/DDBJ databases">
        <title>Sorangium comparison.</title>
        <authorList>
            <person name="Zaburannyi N."/>
            <person name="Bunk B."/>
            <person name="Overmann J."/>
            <person name="Mueller R."/>
        </authorList>
    </citation>
    <scope>NUCLEOTIDE SEQUENCE [LARGE SCALE GENOMIC DNA]</scope>
    <source>
        <strain evidence="1 2">So ceGT47</strain>
    </source>
</reference>
<dbReference type="Proteomes" id="UP000295781">
    <property type="component" value="Chromosome"/>
</dbReference>
<evidence type="ECO:0000313" key="2">
    <source>
        <dbReference type="Proteomes" id="UP000295781"/>
    </source>
</evidence>
<name>A0A4P2PZT1_SORCE</name>
<dbReference type="AlphaFoldDB" id="A0A4P2PZT1"/>
<evidence type="ECO:0000313" key="1">
    <source>
        <dbReference type="EMBL" id="AUX22370.1"/>
    </source>
</evidence>